<name>A0ACB8E3F4_DERSI</name>
<accession>A0ACB8E3F4</accession>
<gene>
    <name evidence="1" type="ORF">HPB49_022087</name>
</gene>
<dbReference type="Proteomes" id="UP000821865">
    <property type="component" value="Chromosome 1"/>
</dbReference>
<evidence type="ECO:0000313" key="2">
    <source>
        <dbReference type="Proteomes" id="UP000821865"/>
    </source>
</evidence>
<evidence type="ECO:0000313" key="1">
    <source>
        <dbReference type="EMBL" id="KAH7981153.1"/>
    </source>
</evidence>
<dbReference type="EMBL" id="CM023470">
    <property type="protein sequence ID" value="KAH7981153.1"/>
    <property type="molecule type" value="Genomic_DNA"/>
</dbReference>
<comment type="caution">
    <text evidence="1">The sequence shown here is derived from an EMBL/GenBank/DDBJ whole genome shotgun (WGS) entry which is preliminary data.</text>
</comment>
<protein>
    <submittedName>
        <fullName evidence="1">Uncharacterized protein</fullName>
    </submittedName>
</protein>
<organism evidence="1 2">
    <name type="scientific">Dermacentor silvarum</name>
    <name type="common">Tick</name>
    <dbReference type="NCBI Taxonomy" id="543639"/>
    <lineage>
        <taxon>Eukaryota</taxon>
        <taxon>Metazoa</taxon>
        <taxon>Ecdysozoa</taxon>
        <taxon>Arthropoda</taxon>
        <taxon>Chelicerata</taxon>
        <taxon>Arachnida</taxon>
        <taxon>Acari</taxon>
        <taxon>Parasitiformes</taxon>
        <taxon>Ixodida</taxon>
        <taxon>Ixodoidea</taxon>
        <taxon>Ixodidae</taxon>
        <taxon>Rhipicephalinae</taxon>
        <taxon>Dermacentor</taxon>
    </lineage>
</organism>
<sequence length="374" mass="42702">MAGRQRLQQAYLEPYLALCEGRHVVVRLKFAVFVIWTLAVLFALNYAVLQVCVRDMRWHARQLDIIPRVVGTRGFTVLPPVACPRYLAVVVCSAVENFEHRAVIRGTWGRDVGHDKGTAVFFLVGKPDATPNGKDTQNMLINESARHNDIIQADFRDTYRNLTVKTMFLLKWAYINCSSTRFVLKADDDMFVNVERLLSFLKAHGGNRPRPFLAGNVLQGRKTVRRAGSKWYLPLSVYQSDWLPSYIYGSGYVMSREAVRPLFTEALSTPFLYVEDVFLTGIVAQKVGIELTNSRCFIPYSARHPCDYRNFISTHERELVNLWIAWHSVHHDADHLCPPADDSLVACTYTPVPKKNAFLESLLRYPISGYNQRV</sequence>
<reference evidence="1" key="1">
    <citation type="submission" date="2020-05" db="EMBL/GenBank/DDBJ databases">
        <title>Large-scale comparative analyses of tick genomes elucidate their genetic diversity and vector capacities.</title>
        <authorList>
            <person name="Jia N."/>
            <person name="Wang J."/>
            <person name="Shi W."/>
            <person name="Du L."/>
            <person name="Sun Y."/>
            <person name="Zhan W."/>
            <person name="Jiang J."/>
            <person name="Wang Q."/>
            <person name="Zhang B."/>
            <person name="Ji P."/>
            <person name="Sakyi L.B."/>
            <person name="Cui X."/>
            <person name="Yuan T."/>
            <person name="Jiang B."/>
            <person name="Yang W."/>
            <person name="Lam T.T.-Y."/>
            <person name="Chang Q."/>
            <person name="Ding S."/>
            <person name="Wang X."/>
            <person name="Zhu J."/>
            <person name="Ruan X."/>
            <person name="Zhao L."/>
            <person name="Wei J."/>
            <person name="Que T."/>
            <person name="Du C."/>
            <person name="Cheng J."/>
            <person name="Dai P."/>
            <person name="Han X."/>
            <person name="Huang E."/>
            <person name="Gao Y."/>
            <person name="Liu J."/>
            <person name="Shao H."/>
            <person name="Ye R."/>
            <person name="Li L."/>
            <person name="Wei W."/>
            <person name="Wang X."/>
            <person name="Wang C."/>
            <person name="Yang T."/>
            <person name="Huo Q."/>
            <person name="Li W."/>
            <person name="Guo W."/>
            <person name="Chen H."/>
            <person name="Zhou L."/>
            <person name="Ni X."/>
            <person name="Tian J."/>
            <person name="Zhou Y."/>
            <person name="Sheng Y."/>
            <person name="Liu T."/>
            <person name="Pan Y."/>
            <person name="Xia L."/>
            <person name="Li J."/>
            <person name="Zhao F."/>
            <person name="Cao W."/>
        </authorList>
    </citation>
    <scope>NUCLEOTIDE SEQUENCE</scope>
    <source>
        <strain evidence="1">Dsil-2018</strain>
    </source>
</reference>
<proteinExistence type="predicted"/>
<keyword evidence="2" id="KW-1185">Reference proteome</keyword>